<gene>
    <name evidence="2" type="ORF">ICL07_09330</name>
</gene>
<organism evidence="2 3">
    <name type="scientific">Chitinophaga qingshengii</name>
    <dbReference type="NCBI Taxonomy" id="1569794"/>
    <lineage>
        <taxon>Bacteria</taxon>
        <taxon>Pseudomonadati</taxon>
        <taxon>Bacteroidota</taxon>
        <taxon>Chitinophagia</taxon>
        <taxon>Chitinophagales</taxon>
        <taxon>Chitinophagaceae</taxon>
        <taxon>Chitinophaga</taxon>
    </lineage>
</organism>
<comment type="caution">
    <text evidence="2">The sequence shown here is derived from an EMBL/GenBank/DDBJ whole genome shotgun (WGS) entry which is preliminary data.</text>
</comment>
<evidence type="ECO:0000313" key="2">
    <source>
        <dbReference type="EMBL" id="MBC9930572.1"/>
    </source>
</evidence>
<keyword evidence="1" id="KW-0732">Signal</keyword>
<feature type="chain" id="PRO_5046736230" evidence="1">
    <location>
        <begin position="30"/>
        <end position="363"/>
    </location>
</feature>
<dbReference type="RefSeq" id="WP_188087638.1">
    <property type="nucleotide sequence ID" value="NZ_JACVFC010000001.1"/>
</dbReference>
<dbReference type="SUPFAM" id="SSF63825">
    <property type="entry name" value="YWTD domain"/>
    <property type="match status" value="1"/>
</dbReference>
<proteinExistence type="predicted"/>
<feature type="signal peptide" evidence="1">
    <location>
        <begin position="1"/>
        <end position="29"/>
    </location>
</feature>
<sequence>MTKIKFVSPLRPGALLLLLSALCMLNACSKKLNNDLEQDRLAASGKTAANLQPLAEPDVYVVGYQIGTNGISEAKYWKNGTGVTLATNYAEARDIAISGNDVYIAGTEHEVAKYWKNGVAVSLSNTGTWGAYGLAIAVSGADVYVAGVDNGSDGVARPVYWKNGTQYALPTGSYNGACSVRDIAVSGNDVYIVGIVNGIASFWKNGVLYNLTQGPWGTAANAILLSGTDVYIAGQSSNTIAVAATYWKNGVATMLPTGIPAYPNATSEVSGIALLNGNVLTSGYVNTFAPKYWVNTTPNTLSSLSNEARARGMAVYNNDVYIAGYEWTPQGLILAKYWKNNIQMNLTDGTRAAEAYAIAIKPN</sequence>
<dbReference type="EMBL" id="JACVFC010000001">
    <property type="protein sequence ID" value="MBC9930572.1"/>
    <property type="molecule type" value="Genomic_DNA"/>
</dbReference>
<keyword evidence="3" id="KW-1185">Reference proteome</keyword>
<evidence type="ECO:0000313" key="3">
    <source>
        <dbReference type="Proteomes" id="UP000659124"/>
    </source>
</evidence>
<name>A0ABR7TJA1_9BACT</name>
<accession>A0ABR7TJA1</accession>
<dbReference type="Proteomes" id="UP000659124">
    <property type="component" value="Unassembled WGS sequence"/>
</dbReference>
<evidence type="ECO:0000256" key="1">
    <source>
        <dbReference type="SAM" id="SignalP"/>
    </source>
</evidence>
<reference evidence="2 3" key="1">
    <citation type="submission" date="2020-09" db="EMBL/GenBank/DDBJ databases">
        <title>Genome sequences of type strains of Chitinophaga qingshengii and Chitinophaga varians.</title>
        <authorList>
            <person name="Kittiwongwattana C."/>
        </authorList>
    </citation>
    <scope>NUCLEOTIDE SEQUENCE [LARGE SCALE GENOMIC DNA]</scope>
    <source>
        <strain evidence="2 3">JCM 30026</strain>
    </source>
</reference>
<protein>
    <submittedName>
        <fullName evidence="2">Uncharacterized protein</fullName>
    </submittedName>
</protein>